<feature type="region of interest" description="Disordered" evidence="1">
    <location>
        <begin position="108"/>
        <end position="170"/>
    </location>
</feature>
<organism evidence="2">
    <name type="scientific">Pectinophora gossypiella</name>
    <name type="common">Cotton pink bollworm</name>
    <name type="synonym">Depressaria gossypiella</name>
    <dbReference type="NCBI Taxonomy" id="13191"/>
    <lineage>
        <taxon>Eukaryota</taxon>
        <taxon>Metazoa</taxon>
        <taxon>Ecdysozoa</taxon>
        <taxon>Arthropoda</taxon>
        <taxon>Hexapoda</taxon>
        <taxon>Insecta</taxon>
        <taxon>Pterygota</taxon>
        <taxon>Neoptera</taxon>
        <taxon>Endopterygota</taxon>
        <taxon>Lepidoptera</taxon>
        <taxon>Glossata</taxon>
        <taxon>Ditrysia</taxon>
        <taxon>Gelechioidea</taxon>
        <taxon>Gelechiidae</taxon>
        <taxon>Apatetrinae</taxon>
        <taxon>Pectinophora</taxon>
    </lineage>
</organism>
<feature type="non-terminal residue" evidence="2">
    <location>
        <position position="1"/>
    </location>
</feature>
<reference evidence="2" key="1">
    <citation type="submission" date="2015-09" db="EMBL/GenBank/DDBJ databases">
        <title>De novo assembly of Pectinophora gossypiella (Pink Bollworm) gut transcriptome.</title>
        <authorList>
            <person name="Tassone E.E."/>
        </authorList>
    </citation>
    <scope>NUCLEOTIDE SEQUENCE</scope>
</reference>
<protein>
    <submittedName>
        <fullName evidence="2">Uncharacterized protein</fullName>
    </submittedName>
</protein>
<dbReference type="EMBL" id="GDQN01008246">
    <property type="protein sequence ID" value="JAT82808.1"/>
    <property type="molecule type" value="Transcribed_RNA"/>
</dbReference>
<evidence type="ECO:0000256" key="1">
    <source>
        <dbReference type="SAM" id="MobiDB-lite"/>
    </source>
</evidence>
<proteinExistence type="predicted"/>
<evidence type="ECO:0000313" key="2">
    <source>
        <dbReference type="EMBL" id="JAT82808.1"/>
    </source>
</evidence>
<accession>A0A1E1W747</accession>
<sequence>AHASANDPERPRLAVDYASRECQDAFYEQLEKHGGSAALSGSERLTGEITPRYIPSTRHDTIRFDSCSSRSRASSYGRGSSRTPRYSSLEHFDPADYAAERRYRVYEELGSSPQTEETPYEDRLQSVVVSPHRARRHRRDSSPEDRKHSKERHRGTAAALLRRSRSGSRG</sequence>
<feature type="compositionally biased region" description="Low complexity" evidence="1">
    <location>
        <begin position="66"/>
        <end position="82"/>
    </location>
</feature>
<feature type="region of interest" description="Disordered" evidence="1">
    <location>
        <begin position="33"/>
        <end position="94"/>
    </location>
</feature>
<feature type="non-terminal residue" evidence="2">
    <location>
        <position position="170"/>
    </location>
</feature>
<dbReference type="AlphaFoldDB" id="A0A1E1W747"/>
<name>A0A1E1W747_PECGO</name>
<dbReference type="OrthoDB" id="6407164at2759"/>
<gene>
    <name evidence="2" type="ORF">g.17462</name>
</gene>